<accession>A0A167USB4</accession>
<protein>
    <submittedName>
        <fullName evidence="1">Uncharacterized protein</fullName>
    </submittedName>
</protein>
<evidence type="ECO:0000313" key="2">
    <source>
        <dbReference type="Proteomes" id="UP000076532"/>
    </source>
</evidence>
<proteinExistence type="predicted"/>
<dbReference type="AlphaFoldDB" id="A0A167USB4"/>
<keyword evidence="2" id="KW-1185">Reference proteome</keyword>
<organism evidence="1 2">
    <name type="scientific">Athelia psychrophila</name>
    <dbReference type="NCBI Taxonomy" id="1759441"/>
    <lineage>
        <taxon>Eukaryota</taxon>
        <taxon>Fungi</taxon>
        <taxon>Dikarya</taxon>
        <taxon>Basidiomycota</taxon>
        <taxon>Agaricomycotina</taxon>
        <taxon>Agaricomycetes</taxon>
        <taxon>Agaricomycetidae</taxon>
        <taxon>Atheliales</taxon>
        <taxon>Atheliaceae</taxon>
        <taxon>Athelia</taxon>
    </lineage>
</organism>
<dbReference type="Proteomes" id="UP000076532">
    <property type="component" value="Unassembled WGS sequence"/>
</dbReference>
<sequence>MSLHIIGAIHSDPVDVHIPGVSITNIRLATFSELTACGGSSFRNVLRARNHWAVPFCSTAPHAESLYELLKRQRAICAPRAQWLPIRRLATRTIVGLQDGPAFKPNKARRSKVKRDHTPVVVPPVYGWMQLCGGATLGEWRASFTSEDFPVCGSAQEQLV</sequence>
<dbReference type="EMBL" id="KV417943">
    <property type="protein sequence ID" value="KZP04244.1"/>
    <property type="molecule type" value="Genomic_DNA"/>
</dbReference>
<evidence type="ECO:0000313" key="1">
    <source>
        <dbReference type="EMBL" id="KZP04244.1"/>
    </source>
</evidence>
<reference evidence="1 2" key="1">
    <citation type="journal article" date="2016" name="Mol. Biol. Evol.">
        <title>Comparative Genomics of Early-Diverging Mushroom-Forming Fungi Provides Insights into the Origins of Lignocellulose Decay Capabilities.</title>
        <authorList>
            <person name="Nagy L.G."/>
            <person name="Riley R."/>
            <person name="Tritt A."/>
            <person name="Adam C."/>
            <person name="Daum C."/>
            <person name="Floudas D."/>
            <person name="Sun H."/>
            <person name="Yadav J.S."/>
            <person name="Pangilinan J."/>
            <person name="Larsson K.H."/>
            <person name="Matsuura K."/>
            <person name="Barry K."/>
            <person name="Labutti K."/>
            <person name="Kuo R."/>
            <person name="Ohm R.A."/>
            <person name="Bhattacharya S.S."/>
            <person name="Shirouzu T."/>
            <person name="Yoshinaga Y."/>
            <person name="Martin F.M."/>
            <person name="Grigoriev I.V."/>
            <person name="Hibbett D.S."/>
        </authorList>
    </citation>
    <scope>NUCLEOTIDE SEQUENCE [LARGE SCALE GENOMIC DNA]</scope>
    <source>
        <strain evidence="1 2">CBS 109695</strain>
    </source>
</reference>
<name>A0A167USB4_9AGAM</name>
<gene>
    <name evidence="1" type="ORF">FIBSPDRAFT_420945</name>
</gene>